<dbReference type="InterPro" id="IPR016035">
    <property type="entry name" value="Acyl_Trfase/lysoPLipase"/>
</dbReference>
<keyword evidence="3" id="KW-1185">Reference proteome</keyword>
<reference evidence="4" key="1">
    <citation type="submission" date="2017-02" db="UniProtKB">
        <authorList>
            <consortium name="WormBaseParasite"/>
        </authorList>
    </citation>
    <scope>IDENTIFICATION</scope>
</reference>
<dbReference type="EMBL" id="UYRR01001092">
    <property type="protein sequence ID" value="VDK18465.1"/>
    <property type="molecule type" value="Genomic_DNA"/>
</dbReference>
<evidence type="ECO:0000259" key="1">
    <source>
        <dbReference type="SMART" id="SM00827"/>
    </source>
</evidence>
<dbReference type="GO" id="GO:0016740">
    <property type="term" value="F:transferase activity"/>
    <property type="evidence" value="ECO:0007669"/>
    <property type="project" value="InterPro"/>
</dbReference>
<evidence type="ECO:0000313" key="2">
    <source>
        <dbReference type="EMBL" id="VDK18465.1"/>
    </source>
</evidence>
<dbReference type="Gene3D" id="3.40.366.10">
    <property type="entry name" value="Malonyl-Coenzyme A Acyl Carrier Protein, domain 2"/>
    <property type="match status" value="1"/>
</dbReference>
<dbReference type="InterPro" id="IPR014043">
    <property type="entry name" value="Acyl_transferase_dom"/>
</dbReference>
<dbReference type="WBParaSite" id="ASIM_0000126301-mRNA-1">
    <property type="protein sequence ID" value="ASIM_0000126301-mRNA-1"/>
    <property type="gene ID" value="ASIM_0000126301"/>
</dbReference>
<gene>
    <name evidence="2" type="ORF">ASIM_LOCUS1151</name>
</gene>
<protein>
    <submittedName>
        <fullName evidence="4">PKS_AT domain-containing protein</fullName>
    </submittedName>
</protein>
<dbReference type="OrthoDB" id="541883at2759"/>
<evidence type="ECO:0000313" key="4">
    <source>
        <dbReference type="WBParaSite" id="ASIM_0000126301-mRNA-1"/>
    </source>
</evidence>
<dbReference type="InterPro" id="IPR052760">
    <property type="entry name" value="Mitochondrial_malonyltrans"/>
</dbReference>
<dbReference type="Gene3D" id="3.30.70.250">
    <property type="entry name" value="Malonyl-CoA ACP transacylase, ACP-binding"/>
    <property type="match status" value="1"/>
</dbReference>
<dbReference type="SMART" id="SM00827">
    <property type="entry name" value="PKS_AT"/>
    <property type="match status" value="1"/>
</dbReference>
<dbReference type="SUPFAM" id="SSF52151">
    <property type="entry name" value="FabD/lysophospholipase-like"/>
    <property type="match status" value="1"/>
</dbReference>
<dbReference type="AlphaFoldDB" id="A0A0M3J168"/>
<dbReference type="PANTHER" id="PTHR47170:SF2">
    <property type="entry name" value="MALONYL-COA:ACP TRANSACYLASE (MAT) DOMAIN-CONTAINING PROTEIN"/>
    <property type="match status" value="1"/>
</dbReference>
<dbReference type="PANTHER" id="PTHR47170">
    <property type="entry name" value="MALONYL-COA ACP TRANSACYLASE, ACP-BINDING"/>
    <property type="match status" value="1"/>
</dbReference>
<evidence type="ECO:0000313" key="3">
    <source>
        <dbReference type="Proteomes" id="UP000267096"/>
    </source>
</evidence>
<sequence>MKRLWSSSGSVAISRIVRRGIRQKRPVLEPSPSAANAPVEWLKESTTYADTHSAVVDPYTKSPYPDEDIEELLRKGEAQSSKSSAYKKWVAERHKKRKIFQLNFDHIPIEEQIVALFPGQGAQHVGMGSKLSECPEACRVYDEASEILGYDIKKLCLEGPKSKLDQTIYCQPAVFVSSMAALELAKSTKNSFMDRVTDTAGFSVGEYAALVLAGVISFQDALRLVNTRAKLMHECNQRIASGMVTVRVSAASRLDEAMADARELASEKGEEPICEIANFLFCGVKVVGASNTCLKFLEDNQERYAFQVVKRLAVSGAFHTRLMNDAIEPMRDALRGVELSAPRVNIYANYTGKIYGRKLARIRDNLIKQISSPVKWEQILQLLYRKHQDYKFPTYMEIGPGRQLGAMLVQVSKKAYKHYENIAP</sequence>
<organism evidence="4">
    <name type="scientific">Anisakis simplex</name>
    <name type="common">Herring worm</name>
    <dbReference type="NCBI Taxonomy" id="6269"/>
    <lineage>
        <taxon>Eukaryota</taxon>
        <taxon>Metazoa</taxon>
        <taxon>Ecdysozoa</taxon>
        <taxon>Nematoda</taxon>
        <taxon>Chromadorea</taxon>
        <taxon>Rhabditida</taxon>
        <taxon>Spirurina</taxon>
        <taxon>Ascaridomorpha</taxon>
        <taxon>Ascaridoidea</taxon>
        <taxon>Anisakidae</taxon>
        <taxon>Anisakis</taxon>
        <taxon>Anisakis simplex complex</taxon>
    </lineage>
</organism>
<feature type="domain" description="Malonyl-CoA:ACP transacylase (MAT)" evidence="1">
    <location>
        <begin position="116"/>
        <end position="418"/>
    </location>
</feature>
<reference evidence="2 3" key="2">
    <citation type="submission" date="2018-11" db="EMBL/GenBank/DDBJ databases">
        <authorList>
            <consortium name="Pathogen Informatics"/>
        </authorList>
    </citation>
    <scope>NUCLEOTIDE SEQUENCE [LARGE SCALE GENOMIC DNA]</scope>
</reference>
<dbReference type="InterPro" id="IPR001227">
    <property type="entry name" value="Ac_transferase_dom_sf"/>
</dbReference>
<proteinExistence type="predicted"/>
<dbReference type="Pfam" id="PF00698">
    <property type="entry name" value="Acyl_transf_1"/>
    <property type="match status" value="1"/>
</dbReference>
<dbReference type="Proteomes" id="UP000267096">
    <property type="component" value="Unassembled WGS sequence"/>
</dbReference>
<name>A0A0M3J168_ANISI</name>
<accession>A0A0M3J168</accession>